<dbReference type="PANTHER" id="PTHR30511:SF0">
    <property type="entry name" value="ALANINE RACEMASE, CATABOLIC-RELATED"/>
    <property type="match status" value="1"/>
</dbReference>
<dbReference type="InterPro" id="IPR020622">
    <property type="entry name" value="Ala_racemase_pyridoxalP-BS"/>
</dbReference>
<keyword evidence="7" id="KW-1185">Reference proteome</keyword>
<organism evidence="6 7">
    <name type="scientific">Neobacillus rhizosphaerae</name>
    <dbReference type="NCBI Taxonomy" id="2880965"/>
    <lineage>
        <taxon>Bacteria</taxon>
        <taxon>Bacillati</taxon>
        <taxon>Bacillota</taxon>
        <taxon>Bacilli</taxon>
        <taxon>Bacillales</taxon>
        <taxon>Bacillaceae</taxon>
        <taxon>Neobacillus</taxon>
    </lineage>
</organism>
<comment type="pathway">
    <text evidence="4">Amino-acid biosynthesis; D-alanine biosynthesis; D-alanine from L-alanine: step 1/1.</text>
</comment>
<dbReference type="Gene3D" id="2.40.37.10">
    <property type="entry name" value="Lyase, Ornithine Decarboxylase, Chain A, domain 1"/>
    <property type="match status" value="1"/>
</dbReference>
<dbReference type="HAMAP" id="MF_01201">
    <property type="entry name" value="Ala_racemase"/>
    <property type="match status" value="1"/>
</dbReference>
<proteinExistence type="inferred from homology"/>
<feature type="active site" description="Proton acceptor; specific for D-alanine" evidence="4">
    <location>
        <position position="48"/>
    </location>
</feature>
<dbReference type="InterPro" id="IPR011079">
    <property type="entry name" value="Ala_racemase_C"/>
</dbReference>
<dbReference type="SUPFAM" id="SSF50621">
    <property type="entry name" value="Alanine racemase C-terminal domain-like"/>
    <property type="match status" value="1"/>
</dbReference>
<evidence type="ECO:0000313" key="6">
    <source>
        <dbReference type="EMBL" id="CAH2713621.1"/>
    </source>
</evidence>
<dbReference type="Pfam" id="PF00842">
    <property type="entry name" value="Ala_racemase_C"/>
    <property type="match status" value="1"/>
</dbReference>
<feature type="binding site" evidence="4">
    <location>
        <position position="325"/>
    </location>
    <ligand>
        <name>substrate</name>
    </ligand>
</feature>
<dbReference type="PANTHER" id="PTHR30511">
    <property type="entry name" value="ALANINE RACEMASE"/>
    <property type="match status" value="1"/>
</dbReference>
<dbReference type="NCBIfam" id="TIGR00492">
    <property type="entry name" value="alr"/>
    <property type="match status" value="1"/>
</dbReference>
<dbReference type="CDD" id="cd00430">
    <property type="entry name" value="PLPDE_III_AR"/>
    <property type="match status" value="1"/>
</dbReference>
<name>A0ABM9EM25_9BACI</name>
<protein>
    <recommendedName>
        <fullName evidence="4">Alanine racemase</fullName>
        <ecNumber evidence="4">5.1.1.1</ecNumber>
    </recommendedName>
</protein>
<feature type="active site" description="Proton acceptor; specific for L-alanine" evidence="4">
    <location>
        <position position="277"/>
    </location>
</feature>
<feature type="domain" description="Alanine racemase C-terminal" evidence="5">
    <location>
        <begin position="256"/>
        <end position="384"/>
    </location>
</feature>
<dbReference type="PRINTS" id="PR00992">
    <property type="entry name" value="ALARACEMASE"/>
</dbReference>
<keyword evidence="2 4" id="KW-0663">Pyridoxal phosphate</keyword>
<dbReference type="SUPFAM" id="SSF51419">
    <property type="entry name" value="PLP-binding barrel"/>
    <property type="match status" value="1"/>
</dbReference>
<dbReference type="Proteomes" id="UP000838308">
    <property type="component" value="Unassembled WGS sequence"/>
</dbReference>
<comment type="catalytic activity">
    <reaction evidence="4">
        <text>L-alanine = D-alanine</text>
        <dbReference type="Rhea" id="RHEA:20249"/>
        <dbReference type="ChEBI" id="CHEBI:57416"/>
        <dbReference type="ChEBI" id="CHEBI:57972"/>
        <dbReference type="EC" id="5.1.1.1"/>
    </reaction>
</comment>
<evidence type="ECO:0000256" key="2">
    <source>
        <dbReference type="ARBA" id="ARBA00022898"/>
    </source>
</evidence>
<dbReference type="Gene3D" id="3.20.20.10">
    <property type="entry name" value="Alanine racemase"/>
    <property type="match status" value="1"/>
</dbReference>
<comment type="function">
    <text evidence="4">Catalyzes the interconversion of L-alanine and D-alanine. May also act on other amino acids.</text>
</comment>
<dbReference type="Pfam" id="PF01168">
    <property type="entry name" value="Ala_racemase_N"/>
    <property type="match status" value="1"/>
</dbReference>
<dbReference type="InterPro" id="IPR009006">
    <property type="entry name" value="Ala_racemase/Decarboxylase_C"/>
</dbReference>
<dbReference type="InterPro" id="IPR001608">
    <property type="entry name" value="Ala_racemase_N"/>
</dbReference>
<feature type="modified residue" description="N6-(pyridoxal phosphate)lysine" evidence="4">
    <location>
        <position position="48"/>
    </location>
</feature>
<comment type="cofactor">
    <cofactor evidence="1 4">
        <name>pyridoxal 5'-phosphate</name>
        <dbReference type="ChEBI" id="CHEBI:597326"/>
    </cofactor>
</comment>
<evidence type="ECO:0000256" key="4">
    <source>
        <dbReference type="HAMAP-Rule" id="MF_01201"/>
    </source>
</evidence>
<feature type="binding site" evidence="4">
    <location>
        <position position="146"/>
    </location>
    <ligand>
        <name>substrate</name>
    </ligand>
</feature>
<keyword evidence="3 4" id="KW-0413">Isomerase</keyword>
<evidence type="ECO:0000313" key="7">
    <source>
        <dbReference type="Proteomes" id="UP000838308"/>
    </source>
</evidence>
<dbReference type="EC" id="5.1.1.1" evidence="4"/>
<sequence>MSSKGMDYMSQFSYRDTWVEISLEKIRDNFLQFRQFVHPDSKIMAVVKADGYGHGGVEIATAAIDAGADYLGVALLDEALQLREDGILEPILILGYTPTRSIKVAILKNITITVFDHEVLDEIIVQSSILGKTARIHLKIDSGMSRIGVFSHEDALILAKKASAAPQVFLEGIFTHFAHADGEDTTYTNSQFKRFQSVVEYLANNDIHVPLKHCCNSAATMKYPEMHLDMVRVGVALYGMYPDSSLKNHLLQLKQAMSLKTKIAALKMVSVSQPISYGCTWKPDRESIIATLPLGYADGLSRLLSNHGEVLVLGQFSPITGRICMDQTMIDVTDIDHCHVGDEVTIFGHSLSSFQSVDQIAQLMGTINYEVVCLIGKRVPRVYVSNDKTCDLAGIGVN</sequence>
<dbReference type="GO" id="GO:0008784">
    <property type="term" value="F:alanine racemase activity"/>
    <property type="evidence" value="ECO:0007669"/>
    <property type="project" value="UniProtKB-EC"/>
</dbReference>
<evidence type="ECO:0000259" key="5">
    <source>
        <dbReference type="SMART" id="SM01005"/>
    </source>
</evidence>
<dbReference type="SMART" id="SM01005">
    <property type="entry name" value="Ala_racemase_C"/>
    <property type="match status" value="1"/>
</dbReference>
<evidence type="ECO:0000256" key="1">
    <source>
        <dbReference type="ARBA" id="ARBA00001933"/>
    </source>
</evidence>
<comment type="similarity">
    <text evidence="4">Belongs to the alanine racemase family.</text>
</comment>
<dbReference type="EMBL" id="CALBWS010000002">
    <property type="protein sequence ID" value="CAH2713621.1"/>
    <property type="molecule type" value="Genomic_DNA"/>
</dbReference>
<accession>A0ABM9EM25</accession>
<reference evidence="6" key="1">
    <citation type="submission" date="2022-04" db="EMBL/GenBank/DDBJ databases">
        <authorList>
            <person name="Criscuolo A."/>
        </authorList>
    </citation>
    <scope>NUCLEOTIDE SEQUENCE</scope>
    <source>
        <strain evidence="6">CIP111895</strain>
    </source>
</reference>
<dbReference type="InterPro" id="IPR029066">
    <property type="entry name" value="PLP-binding_barrel"/>
</dbReference>
<evidence type="ECO:0000256" key="3">
    <source>
        <dbReference type="ARBA" id="ARBA00023235"/>
    </source>
</evidence>
<dbReference type="PROSITE" id="PS00395">
    <property type="entry name" value="ALANINE_RACEMASE"/>
    <property type="match status" value="1"/>
</dbReference>
<gene>
    <name evidence="6" type="primary">alr2</name>
    <name evidence="6" type="ORF">BACCIP111895_00757</name>
</gene>
<comment type="caution">
    <text evidence="6">The sequence shown here is derived from an EMBL/GenBank/DDBJ whole genome shotgun (WGS) entry which is preliminary data.</text>
</comment>
<dbReference type="InterPro" id="IPR000821">
    <property type="entry name" value="Ala_racemase"/>
</dbReference>